<keyword evidence="2" id="KW-1185">Reference proteome</keyword>
<gene>
    <name evidence="1" type="ORF">INT47_012362</name>
</gene>
<accession>A0A8H7QXL4</accession>
<comment type="caution">
    <text evidence="1">The sequence shown here is derived from an EMBL/GenBank/DDBJ whole genome shotgun (WGS) entry which is preliminary data.</text>
</comment>
<dbReference type="Proteomes" id="UP000603453">
    <property type="component" value="Unassembled WGS sequence"/>
</dbReference>
<dbReference type="AlphaFoldDB" id="A0A8H7QXL4"/>
<proteinExistence type="predicted"/>
<protein>
    <submittedName>
        <fullName evidence="1">Uncharacterized protein</fullName>
    </submittedName>
</protein>
<dbReference type="EMBL" id="JAEPRD010000082">
    <property type="protein sequence ID" value="KAG2200576.1"/>
    <property type="molecule type" value="Genomic_DNA"/>
</dbReference>
<evidence type="ECO:0000313" key="1">
    <source>
        <dbReference type="EMBL" id="KAG2200576.1"/>
    </source>
</evidence>
<reference evidence="1" key="1">
    <citation type="submission" date="2020-12" db="EMBL/GenBank/DDBJ databases">
        <title>Metabolic potential, ecology and presence of endohyphal bacteria is reflected in genomic diversity of Mucoromycotina.</title>
        <authorList>
            <person name="Muszewska A."/>
            <person name="Okrasinska A."/>
            <person name="Steczkiewicz K."/>
            <person name="Drgas O."/>
            <person name="Orlowska M."/>
            <person name="Perlinska-Lenart U."/>
            <person name="Aleksandrzak-Piekarczyk T."/>
            <person name="Szatraj K."/>
            <person name="Zielenkiewicz U."/>
            <person name="Pilsyk S."/>
            <person name="Malc E."/>
            <person name="Mieczkowski P."/>
            <person name="Kruszewska J.S."/>
            <person name="Biernat P."/>
            <person name="Pawlowska J."/>
        </authorList>
    </citation>
    <scope>NUCLEOTIDE SEQUENCE</scope>
    <source>
        <strain evidence="1">WA0000017839</strain>
    </source>
</reference>
<name>A0A8H7QXL4_9FUNG</name>
<sequence length="169" mass="19972">MSLEVTFYPLPNSGHPIKPQLRNDNFVIVPRPDIILFRGSGERIMNSDQSLDYLITKLPKLEELRLFHVGLYSDPHEHFDFYHSFDVSFGTLVRFFHYMYHIPYLEVECNFRIKVLLDAWVEFMTVSKMNDIQLRIVYDPDSFEFDPQGLPMVFSTGLKKVLTKMMIRS</sequence>
<organism evidence="1 2">
    <name type="scientific">Mucor saturninus</name>
    <dbReference type="NCBI Taxonomy" id="64648"/>
    <lineage>
        <taxon>Eukaryota</taxon>
        <taxon>Fungi</taxon>
        <taxon>Fungi incertae sedis</taxon>
        <taxon>Mucoromycota</taxon>
        <taxon>Mucoromycotina</taxon>
        <taxon>Mucoromycetes</taxon>
        <taxon>Mucorales</taxon>
        <taxon>Mucorineae</taxon>
        <taxon>Mucoraceae</taxon>
        <taxon>Mucor</taxon>
    </lineage>
</organism>
<evidence type="ECO:0000313" key="2">
    <source>
        <dbReference type="Proteomes" id="UP000603453"/>
    </source>
</evidence>